<organism evidence="1 2">
    <name type="scientific">Hydnum rufescens UP504</name>
    <dbReference type="NCBI Taxonomy" id="1448309"/>
    <lineage>
        <taxon>Eukaryota</taxon>
        <taxon>Fungi</taxon>
        <taxon>Dikarya</taxon>
        <taxon>Basidiomycota</taxon>
        <taxon>Agaricomycotina</taxon>
        <taxon>Agaricomycetes</taxon>
        <taxon>Cantharellales</taxon>
        <taxon>Hydnaceae</taxon>
        <taxon>Hydnum</taxon>
    </lineage>
</organism>
<proteinExistence type="predicted"/>
<keyword evidence="2" id="KW-1185">Reference proteome</keyword>
<evidence type="ECO:0000313" key="1">
    <source>
        <dbReference type="EMBL" id="KAF9506023.1"/>
    </source>
</evidence>
<dbReference type="Pfam" id="PF18759">
    <property type="entry name" value="Plavaka"/>
    <property type="match status" value="1"/>
</dbReference>
<gene>
    <name evidence="1" type="ORF">BS47DRAFT_1269999</name>
</gene>
<sequence>QKQLFHCCMAIIVAPLQDWTPRQMIDAEGFPRLTVTIPIAYIADLEEQWMLAALQNNQCPNC</sequence>
<accession>A0A9P6AHW8</accession>
<feature type="non-terminal residue" evidence="1">
    <location>
        <position position="62"/>
    </location>
</feature>
<protein>
    <submittedName>
        <fullName evidence="1">Uncharacterized protein</fullName>
    </submittedName>
</protein>
<feature type="non-terminal residue" evidence="1">
    <location>
        <position position="1"/>
    </location>
</feature>
<dbReference type="EMBL" id="MU129127">
    <property type="protein sequence ID" value="KAF9506023.1"/>
    <property type="molecule type" value="Genomic_DNA"/>
</dbReference>
<evidence type="ECO:0000313" key="2">
    <source>
        <dbReference type="Proteomes" id="UP000886523"/>
    </source>
</evidence>
<dbReference type="OrthoDB" id="2418900at2759"/>
<reference evidence="1" key="1">
    <citation type="journal article" date="2020" name="Nat. Commun.">
        <title>Large-scale genome sequencing of mycorrhizal fungi provides insights into the early evolution of symbiotic traits.</title>
        <authorList>
            <person name="Miyauchi S."/>
            <person name="Kiss E."/>
            <person name="Kuo A."/>
            <person name="Drula E."/>
            <person name="Kohler A."/>
            <person name="Sanchez-Garcia M."/>
            <person name="Morin E."/>
            <person name="Andreopoulos B."/>
            <person name="Barry K.W."/>
            <person name="Bonito G."/>
            <person name="Buee M."/>
            <person name="Carver A."/>
            <person name="Chen C."/>
            <person name="Cichocki N."/>
            <person name="Clum A."/>
            <person name="Culley D."/>
            <person name="Crous P.W."/>
            <person name="Fauchery L."/>
            <person name="Girlanda M."/>
            <person name="Hayes R.D."/>
            <person name="Keri Z."/>
            <person name="LaButti K."/>
            <person name="Lipzen A."/>
            <person name="Lombard V."/>
            <person name="Magnuson J."/>
            <person name="Maillard F."/>
            <person name="Murat C."/>
            <person name="Nolan M."/>
            <person name="Ohm R.A."/>
            <person name="Pangilinan J."/>
            <person name="Pereira M.F."/>
            <person name="Perotto S."/>
            <person name="Peter M."/>
            <person name="Pfister S."/>
            <person name="Riley R."/>
            <person name="Sitrit Y."/>
            <person name="Stielow J.B."/>
            <person name="Szollosi G."/>
            <person name="Zifcakova L."/>
            <person name="Stursova M."/>
            <person name="Spatafora J.W."/>
            <person name="Tedersoo L."/>
            <person name="Vaario L.M."/>
            <person name="Yamada A."/>
            <person name="Yan M."/>
            <person name="Wang P."/>
            <person name="Xu J."/>
            <person name="Bruns T."/>
            <person name="Baldrian P."/>
            <person name="Vilgalys R."/>
            <person name="Dunand C."/>
            <person name="Henrissat B."/>
            <person name="Grigoriev I.V."/>
            <person name="Hibbett D."/>
            <person name="Nagy L.G."/>
            <person name="Martin F.M."/>
        </authorList>
    </citation>
    <scope>NUCLEOTIDE SEQUENCE</scope>
    <source>
        <strain evidence="1">UP504</strain>
    </source>
</reference>
<dbReference type="AlphaFoldDB" id="A0A9P6AHW8"/>
<name>A0A9P6AHW8_9AGAM</name>
<dbReference type="InterPro" id="IPR041078">
    <property type="entry name" value="Plavaka"/>
</dbReference>
<dbReference type="Proteomes" id="UP000886523">
    <property type="component" value="Unassembled WGS sequence"/>
</dbReference>
<comment type="caution">
    <text evidence="1">The sequence shown here is derived from an EMBL/GenBank/DDBJ whole genome shotgun (WGS) entry which is preliminary data.</text>
</comment>